<reference evidence="2" key="1">
    <citation type="submission" date="2013-12" db="EMBL/GenBank/DDBJ databases">
        <title>A Varibaculum cambriense genome reconstructed from a premature infant gut community with otherwise low bacterial novelty that shifts toward anaerobic metabolism during the third week of life.</title>
        <authorList>
            <person name="Brown C.T."/>
            <person name="Sharon I."/>
            <person name="Thomas B.C."/>
            <person name="Castelle C.J."/>
            <person name="Morowitz M.J."/>
            <person name="Banfield J.F."/>
        </authorList>
    </citation>
    <scope>NUCLEOTIDE SEQUENCE</scope>
</reference>
<feature type="non-terminal residue" evidence="2">
    <location>
        <position position="1"/>
    </location>
</feature>
<sequence>CKRAIDENCFFSDEVPDRWGDCIAARNLGITTFLSTPIHLPDGSFYGTLCAASSEKRQWSERAEQVLQLFAGLIAQYIQKEALVEQLREANAALIAQSLKVLAKKRLVKELVLVKCMFHVCNVPQ</sequence>
<evidence type="ECO:0000259" key="1">
    <source>
        <dbReference type="Pfam" id="PF01590"/>
    </source>
</evidence>
<name>W1Y5K4_9ZZZZ</name>
<protein>
    <recommendedName>
        <fullName evidence="1">GAF domain-containing protein</fullName>
    </recommendedName>
</protein>
<feature type="domain" description="GAF" evidence="1">
    <location>
        <begin position="17"/>
        <end position="78"/>
    </location>
</feature>
<gene>
    <name evidence="2" type="ORF">Q604_UNBC09320G0001</name>
</gene>
<evidence type="ECO:0000313" key="2">
    <source>
        <dbReference type="EMBL" id="ETJ36419.1"/>
    </source>
</evidence>
<dbReference type="EMBL" id="AZMM01009320">
    <property type="protein sequence ID" value="ETJ36419.1"/>
    <property type="molecule type" value="Genomic_DNA"/>
</dbReference>
<proteinExistence type="predicted"/>
<dbReference type="InterPro" id="IPR029016">
    <property type="entry name" value="GAF-like_dom_sf"/>
</dbReference>
<comment type="caution">
    <text evidence="2">The sequence shown here is derived from an EMBL/GenBank/DDBJ whole genome shotgun (WGS) entry which is preliminary data.</text>
</comment>
<accession>W1Y5K4</accession>
<dbReference type="AlphaFoldDB" id="W1Y5K4"/>
<dbReference type="Pfam" id="PF01590">
    <property type="entry name" value="GAF"/>
    <property type="match status" value="1"/>
</dbReference>
<dbReference type="Gene3D" id="3.30.450.40">
    <property type="match status" value="1"/>
</dbReference>
<organism evidence="2">
    <name type="scientific">human gut metagenome</name>
    <dbReference type="NCBI Taxonomy" id="408170"/>
    <lineage>
        <taxon>unclassified sequences</taxon>
        <taxon>metagenomes</taxon>
        <taxon>organismal metagenomes</taxon>
    </lineage>
</organism>
<dbReference type="InterPro" id="IPR003018">
    <property type="entry name" value="GAF"/>
</dbReference>
<dbReference type="SUPFAM" id="SSF55781">
    <property type="entry name" value="GAF domain-like"/>
    <property type="match status" value="1"/>
</dbReference>